<dbReference type="AlphaFoldDB" id="A0A2T7PS62"/>
<evidence type="ECO:0000313" key="2">
    <source>
        <dbReference type="EMBL" id="PVD36259.1"/>
    </source>
</evidence>
<protein>
    <submittedName>
        <fullName evidence="2">Uncharacterized protein</fullName>
    </submittedName>
</protein>
<reference evidence="2 3" key="1">
    <citation type="submission" date="2018-04" db="EMBL/GenBank/DDBJ databases">
        <title>The genome of golden apple snail Pomacea canaliculata provides insight into stress tolerance and invasive adaptation.</title>
        <authorList>
            <person name="Liu C."/>
            <person name="Liu B."/>
            <person name="Ren Y."/>
            <person name="Zhang Y."/>
            <person name="Wang H."/>
            <person name="Li S."/>
            <person name="Jiang F."/>
            <person name="Yin L."/>
            <person name="Zhang G."/>
            <person name="Qian W."/>
            <person name="Fan W."/>
        </authorList>
    </citation>
    <scope>NUCLEOTIDE SEQUENCE [LARGE SCALE GENOMIC DNA]</scope>
    <source>
        <strain evidence="2">SZHN2017</strain>
        <tissue evidence="2">Muscle</tissue>
    </source>
</reference>
<sequence length="124" mass="13904">MENPGCHIPIQQHHGHHHQQSQQQHFNQKAQTLVLDGDIFQRWSQIGTSQGFTTDTDIARFLIQHYESTWDRVQPSVYCVNCHNPMSLACTKCDSAMLQSSSLQVSPDGSSSTFVTPPSVDPLL</sequence>
<comment type="caution">
    <text evidence="2">The sequence shown here is derived from an EMBL/GenBank/DDBJ whole genome shotgun (WGS) entry which is preliminary data.</text>
</comment>
<dbReference type="EMBL" id="PZQS01000002">
    <property type="protein sequence ID" value="PVD36259.1"/>
    <property type="molecule type" value="Genomic_DNA"/>
</dbReference>
<name>A0A2T7PS62_POMCA</name>
<organism evidence="2 3">
    <name type="scientific">Pomacea canaliculata</name>
    <name type="common">Golden apple snail</name>
    <dbReference type="NCBI Taxonomy" id="400727"/>
    <lineage>
        <taxon>Eukaryota</taxon>
        <taxon>Metazoa</taxon>
        <taxon>Spiralia</taxon>
        <taxon>Lophotrochozoa</taxon>
        <taxon>Mollusca</taxon>
        <taxon>Gastropoda</taxon>
        <taxon>Caenogastropoda</taxon>
        <taxon>Architaenioglossa</taxon>
        <taxon>Ampullarioidea</taxon>
        <taxon>Ampullariidae</taxon>
        <taxon>Pomacea</taxon>
    </lineage>
</organism>
<keyword evidence="3" id="KW-1185">Reference proteome</keyword>
<dbReference type="OrthoDB" id="3437960at2759"/>
<feature type="region of interest" description="Disordered" evidence="1">
    <location>
        <begin position="102"/>
        <end position="124"/>
    </location>
</feature>
<dbReference type="Proteomes" id="UP000245119">
    <property type="component" value="Linkage Group LG2"/>
</dbReference>
<accession>A0A2T7PS62</accession>
<evidence type="ECO:0000256" key="1">
    <source>
        <dbReference type="SAM" id="MobiDB-lite"/>
    </source>
</evidence>
<feature type="compositionally biased region" description="Polar residues" evidence="1">
    <location>
        <begin position="102"/>
        <end position="116"/>
    </location>
</feature>
<gene>
    <name evidence="2" type="ORF">C0Q70_03237</name>
</gene>
<evidence type="ECO:0000313" key="3">
    <source>
        <dbReference type="Proteomes" id="UP000245119"/>
    </source>
</evidence>
<proteinExistence type="predicted"/>